<keyword evidence="4" id="KW-1185">Reference proteome</keyword>
<comment type="similarity">
    <text evidence="1">Belongs to the cyclin family.</text>
</comment>
<evidence type="ECO:0000259" key="2">
    <source>
        <dbReference type="SMART" id="SM00385"/>
    </source>
</evidence>
<dbReference type="InterPro" id="IPR043198">
    <property type="entry name" value="Cyclin/Ssn8"/>
</dbReference>
<name>A0A1Y1WTV1_9FUNG</name>
<evidence type="ECO:0000256" key="1">
    <source>
        <dbReference type="RuleBase" id="RU000383"/>
    </source>
</evidence>
<feature type="domain" description="Cyclin-like" evidence="2">
    <location>
        <begin position="93"/>
        <end position="193"/>
    </location>
</feature>
<proteinExistence type="inferred from homology"/>
<dbReference type="AlphaFoldDB" id="A0A1Y1WTV1"/>
<comment type="caution">
    <text evidence="3">The sequence shown here is derived from an EMBL/GenBank/DDBJ whole genome shotgun (WGS) entry which is preliminary data.</text>
</comment>
<dbReference type="EMBL" id="MCFG01000281">
    <property type="protein sequence ID" value="ORX76738.1"/>
    <property type="molecule type" value="Genomic_DNA"/>
</dbReference>
<evidence type="ECO:0000313" key="3">
    <source>
        <dbReference type="EMBL" id="ORX76738.1"/>
    </source>
</evidence>
<evidence type="ECO:0000313" key="4">
    <source>
        <dbReference type="Proteomes" id="UP000193944"/>
    </source>
</evidence>
<dbReference type="STRING" id="1754192.A0A1Y1WTV1"/>
<dbReference type="SMART" id="SM00385">
    <property type="entry name" value="CYCLIN"/>
    <property type="match status" value="2"/>
</dbReference>
<accession>A0A1Y1WTV1</accession>
<organism evidence="3 4">
    <name type="scientific">Anaeromyces robustus</name>
    <dbReference type="NCBI Taxonomy" id="1754192"/>
    <lineage>
        <taxon>Eukaryota</taxon>
        <taxon>Fungi</taxon>
        <taxon>Fungi incertae sedis</taxon>
        <taxon>Chytridiomycota</taxon>
        <taxon>Chytridiomycota incertae sedis</taxon>
        <taxon>Neocallimastigomycetes</taxon>
        <taxon>Neocallimastigales</taxon>
        <taxon>Neocallimastigaceae</taxon>
        <taxon>Anaeromyces</taxon>
    </lineage>
</organism>
<dbReference type="InterPro" id="IPR006671">
    <property type="entry name" value="Cyclin_N"/>
</dbReference>
<dbReference type="PANTHER" id="PTHR10026">
    <property type="entry name" value="CYCLIN"/>
    <property type="match status" value="1"/>
</dbReference>
<dbReference type="GO" id="GO:0006357">
    <property type="term" value="P:regulation of transcription by RNA polymerase II"/>
    <property type="evidence" value="ECO:0007669"/>
    <property type="project" value="InterPro"/>
</dbReference>
<feature type="domain" description="Cyclin-like" evidence="2">
    <location>
        <begin position="206"/>
        <end position="293"/>
    </location>
</feature>
<dbReference type="InterPro" id="IPR013763">
    <property type="entry name" value="Cyclin-like_dom"/>
</dbReference>
<dbReference type="SUPFAM" id="SSF47954">
    <property type="entry name" value="Cyclin-like"/>
    <property type="match status" value="2"/>
</dbReference>
<keyword evidence="1" id="KW-0195">Cyclin</keyword>
<dbReference type="Pfam" id="PF00134">
    <property type="entry name" value="Cyclin_N"/>
    <property type="match status" value="1"/>
</dbReference>
<reference evidence="3 4" key="1">
    <citation type="submission" date="2016-08" db="EMBL/GenBank/DDBJ databases">
        <title>A Parts List for Fungal Cellulosomes Revealed by Comparative Genomics.</title>
        <authorList>
            <consortium name="DOE Joint Genome Institute"/>
            <person name="Haitjema C.H."/>
            <person name="Gilmore S.P."/>
            <person name="Henske J.K."/>
            <person name="Solomon K.V."/>
            <person name="De Groot R."/>
            <person name="Kuo A."/>
            <person name="Mondo S.J."/>
            <person name="Salamov A.A."/>
            <person name="Labutti K."/>
            <person name="Zhao Z."/>
            <person name="Chiniquy J."/>
            <person name="Barry K."/>
            <person name="Brewer H.M."/>
            <person name="Purvine S.O."/>
            <person name="Wright A.T."/>
            <person name="Boxma B."/>
            <person name="Van Alen T."/>
            <person name="Hackstein J.H."/>
            <person name="Baker S.E."/>
            <person name="Grigoriev I.V."/>
            <person name="O'Malley M.A."/>
        </authorList>
    </citation>
    <scope>NUCLEOTIDE SEQUENCE [LARGE SCALE GENOMIC DNA]</scope>
    <source>
        <strain evidence="3 4">S4</strain>
    </source>
</reference>
<dbReference type="Proteomes" id="UP000193944">
    <property type="component" value="Unassembled WGS sequence"/>
</dbReference>
<dbReference type="GO" id="GO:0016538">
    <property type="term" value="F:cyclin-dependent protein serine/threonine kinase regulator activity"/>
    <property type="evidence" value="ECO:0007669"/>
    <property type="project" value="InterPro"/>
</dbReference>
<dbReference type="CDD" id="cd20546">
    <property type="entry name" value="CYCLIN_SpCG1C_ScCTK2-like_rpt2"/>
    <property type="match status" value="1"/>
</dbReference>
<dbReference type="InterPro" id="IPR036915">
    <property type="entry name" value="Cyclin-like_sf"/>
</dbReference>
<gene>
    <name evidence="3" type="ORF">BCR32DRAFT_271100</name>
</gene>
<protein>
    <submittedName>
        <fullName evidence="3">Cyclin-like protein</fullName>
    </submittedName>
</protein>
<dbReference type="OrthoDB" id="25002at2759"/>
<sequence>MEYRQNKPKFPLGNYINNYQPYYYRNRNYNNGNNNNGNNNYFYKRRNNNIHKPIIRKENTWLYTTEELNSSTPSIKDGYTPKDELKQRWKACAFIMSIGITMKIPQTTIATACIYLHRFYCRKSLKYYPAYEIAAASLYLASKLTDAQRRLKDIIIVCISKAQKNAKLNINEKTHEFDKWKKTILYHELEVLETICCDVNVDHPYSHLLNMMEKFNDSDHSNIVKLAWCFINDSFKTTMCLRYPAQIIAASALYMACKYEGEVLINKDVQVAWWNEFNINEHELLTATKEMADVYVRIIKKNNLGNISKIPLDKNPSVAASDAIKRKIQSTLLSPENINTSITSSPSPRNL</sequence>
<dbReference type="Gene3D" id="1.10.472.10">
    <property type="entry name" value="Cyclin-like"/>
    <property type="match status" value="2"/>
</dbReference>
<reference evidence="3 4" key="2">
    <citation type="submission" date="2016-08" db="EMBL/GenBank/DDBJ databases">
        <title>Pervasive Adenine N6-methylation of Active Genes in Fungi.</title>
        <authorList>
            <consortium name="DOE Joint Genome Institute"/>
            <person name="Mondo S.J."/>
            <person name="Dannebaum R.O."/>
            <person name="Kuo R.C."/>
            <person name="Labutti K."/>
            <person name="Haridas S."/>
            <person name="Kuo A."/>
            <person name="Salamov A."/>
            <person name="Ahrendt S.R."/>
            <person name="Lipzen A."/>
            <person name="Sullivan W."/>
            <person name="Andreopoulos W.B."/>
            <person name="Clum A."/>
            <person name="Lindquist E."/>
            <person name="Daum C."/>
            <person name="Ramamoorthy G.K."/>
            <person name="Gryganskyi A."/>
            <person name="Culley D."/>
            <person name="Magnuson J.K."/>
            <person name="James T.Y."/>
            <person name="O'Malley M.A."/>
            <person name="Stajich J.E."/>
            <person name="Spatafora J.W."/>
            <person name="Visel A."/>
            <person name="Grigoriev I.V."/>
        </authorList>
    </citation>
    <scope>NUCLEOTIDE SEQUENCE [LARGE SCALE GENOMIC DNA]</scope>
    <source>
        <strain evidence="3 4">S4</strain>
    </source>
</reference>